<accession>A0ABP0DJE9</accession>
<comment type="subcellular location">
    <subcellularLocation>
        <location evidence="1">Nucleus</location>
    </subcellularLocation>
</comment>
<keyword evidence="3" id="KW-0805">Transcription regulation</keyword>
<comment type="similarity">
    <text evidence="2">Belongs to the Mediator complex subunit 22 family.</text>
</comment>
<evidence type="ECO:0000313" key="8">
    <source>
        <dbReference type="Proteomes" id="UP001642502"/>
    </source>
</evidence>
<comment type="caution">
    <text evidence="7">The sequence shown here is derived from an EMBL/GenBank/DDBJ whole genome shotgun (WGS) entry which is preliminary data.</text>
</comment>
<gene>
    <name evidence="7" type="ORF">SEPCBS119000_003004</name>
</gene>
<feature type="compositionally biased region" description="Low complexity" evidence="6">
    <location>
        <begin position="149"/>
        <end position="184"/>
    </location>
</feature>
<dbReference type="EMBL" id="CAWUON010000036">
    <property type="protein sequence ID" value="CAK7268327.1"/>
    <property type="molecule type" value="Genomic_DNA"/>
</dbReference>
<evidence type="ECO:0000313" key="7">
    <source>
        <dbReference type="EMBL" id="CAK7268327.1"/>
    </source>
</evidence>
<name>A0ABP0DJE9_9PEZI</name>
<reference evidence="7 8" key="1">
    <citation type="submission" date="2024-01" db="EMBL/GenBank/DDBJ databases">
        <authorList>
            <person name="Allen C."/>
            <person name="Tagirdzhanova G."/>
        </authorList>
    </citation>
    <scope>NUCLEOTIDE SEQUENCE [LARGE SCALE GENOMIC DNA]</scope>
    <source>
        <strain evidence="7 8">CBS 119000</strain>
    </source>
</reference>
<dbReference type="Proteomes" id="UP001642502">
    <property type="component" value="Unassembled WGS sequence"/>
</dbReference>
<evidence type="ECO:0000256" key="2">
    <source>
        <dbReference type="ARBA" id="ARBA00005942"/>
    </source>
</evidence>
<keyword evidence="8" id="KW-1185">Reference proteome</keyword>
<proteinExistence type="inferred from homology"/>
<evidence type="ECO:0000256" key="1">
    <source>
        <dbReference type="ARBA" id="ARBA00004123"/>
    </source>
</evidence>
<dbReference type="InterPro" id="IPR009332">
    <property type="entry name" value="Med22"/>
</dbReference>
<evidence type="ECO:0000256" key="5">
    <source>
        <dbReference type="ARBA" id="ARBA00023242"/>
    </source>
</evidence>
<sequence>MAAAADGRADRYVDLLDHESQLIAQYMQHASALVMAATSRVSNRSSTGEAAANRLRIESEVAGLVRTAKNLCTLTRRIRELWIVGPLRASGEGDVEAELRIREVMEPLAMQLEAMQGARRQHNLGKYGTYQLVTPGMPLLPPEGESGTQSQSQPQSQSQSQSKSQQPSQPQSQPAASTTSSQVSLSAPEEQGL</sequence>
<organism evidence="7 8">
    <name type="scientific">Sporothrix epigloea</name>
    <dbReference type="NCBI Taxonomy" id="1892477"/>
    <lineage>
        <taxon>Eukaryota</taxon>
        <taxon>Fungi</taxon>
        <taxon>Dikarya</taxon>
        <taxon>Ascomycota</taxon>
        <taxon>Pezizomycotina</taxon>
        <taxon>Sordariomycetes</taxon>
        <taxon>Sordariomycetidae</taxon>
        <taxon>Ophiostomatales</taxon>
        <taxon>Ophiostomataceae</taxon>
        <taxon>Sporothrix</taxon>
    </lineage>
</organism>
<feature type="region of interest" description="Disordered" evidence="6">
    <location>
        <begin position="133"/>
        <end position="193"/>
    </location>
</feature>
<dbReference type="Pfam" id="PF06179">
    <property type="entry name" value="Med22"/>
    <property type="match status" value="1"/>
</dbReference>
<evidence type="ECO:0000256" key="4">
    <source>
        <dbReference type="ARBA" id="ARBA00023163"/>
    </source>
</evidence>
<protein>
    <submittedName>
        <fullName evidence="7">Uncharacterized protein</fullName>
    </submittedName>
</protein>
<keyword evidence="5" id="KW-0539">Nucleus</keyword>
<evidence type="ECO:0000256" key="3">
    <source>
        <dbReference type="ARBA" id="ARBA00023015"/>
    </source>
</evidence>
<keyword evidence="4" id="KW-0804">Transcription</keyword>
<evidence type="ECO:0000256" key="6">
    <source>
        <dbReference type="SAM" id="MobiDB-lite"/>
    </source>
</evidence>